<dbReference type="SUPFAM" id="SSF88659">
    <property type="entry name" value="Sigma3 and sigma4 domains of RNA polymerase sigma factors"/>
    <property type="match status" value="2"/>
</dbReference>
<keyword evidence="10" id="KW-0282">Flagellum</keyword>
<keyword evidence="10" id="KW-0969">Cilium</keyword>
<evidence type="ECO:0000259" key="8">
    <source>
        <dbReference type="PROSITE" id="PS00716"/>
    </source>
</evidence>
<dbReference type="STRING" id="44577.ATY38_08965"/>
<dbReference type="NCBIfam" id="TIGR02479">
    <property type="entry name" value="FliA_WhiG"/>
    <property type="match status" value="1"/>
</dbReference>
<evidence type="ECO:0000256" key="2">
    <source>
        <dbReference type="ARBA" id="ARBA00023015"/>
    </source>
</evidence>
<dbReference type="InterPro" id="IPR007624">
    <property type="entry name" value="RNA_pol_sigma70_r3"/>
</dbReference>
<dbReference type="NCBIfam" id="TIGR02937">
    <property type="entry name" value="sigma70-ECF"/>
    <property type="match status" value="1"/>
</dbReference>
<reference evidence="9 12" key="1">
    <citation type="submission" date="2016-10" db="EMBL/GenBank/DDBJ databases">
        <authorList>
            <person name="de Groot N.N."/>
        </authorList>
    </citation>
    <scope>NUCLEOTIDE SEQUENCE [LARGE SCALE GENOMIC DNA]</scope>
    <source>
        <strain evidence="9">Nm10</strain>
        <strain evidence="10 12">Nm9</strain>
    </source>
</reference>
<dbReference type="InterPro" id="IPR028617">
    <property type="entry name" value="Sigma70_FliA"/>
</dbReference>
<gene>
    <name evidence="6" type="primary">fliA</name>
    <name evidence="9" type="ORF">SAMN05216406_12040</name>
    <name evidence="10" type="ORF">SAMN05421510_103120</name>
    <name evidence="11" type="ORF">SAMN06297164_3230</name>
</gene>
<feature type="short sequence motif" description="Interaction with polymerase core subunit RpoC" evidence="6">
    <location>
        <begin position="42"/>
        <end position="45"/>
    </location>
</feature>
<dbReference type="AlphaFoldDB" id="A0A0S3AJW9"/>
<dbReference type="InterPro" id="IPR007627">
    <property type="entry name" value="RNA_pol_sigma70_r2"/>
</dbReference>
<keyword evidence="3 6" id="KW-0731">Sigma factor</keyword>
<evidence type="ECO:0000313" key="10">
    <source>
        <dbReference type="EMBL" id="SEQ24912.1"/>
    </source>
</evidence>
<dbReference type="NCBIfam" id="NF005413">
    <property type="entry name" value="PRK06986.1"/>
    <property type="match status" value="1"/>
</dbReference>
<dbReference type="InterPro" id="IPR013325">
    <property type="entry name" value="RNA_pol_sigma_r2"/>
</dbReference>
<keyword evidence="5 6" id="KW-0804">Transcription</keyword>
<dbReference type="InterPro" id="IPR013324">
    <property type="entry name" value="RNA_pol_sigma_r3/r4-like"/>
</dbReference>
<evidence type="ECO:0000256" key="3">
    <source>
        <dbReference type="ARBA" id="ARBA00023082"/>
    </source>
</evidence>
<dbReference type="InterPro" id="IPR012845">
    <property type="entry name" value="RNA_pol_sigma_FliA_WhiG"/>
</dbReference>
<dbReference type="InterPro" id="IPR007630">
    <property type="entry name" value="RNA_pol_sigma70_r4"/>
</dbReference>
<comment type="subcellular location">
    <subcellularLocation>
        <location evidence="6">Cytoplasm</location>
    </subcellularLocation>
</comment>
<dbReference type="GO" id="GO:0016987">
    <property type="term" value="F:sigma factor activity"/>
    <property type="evidence" value="ECO:0007669"/>
    <property type="project" value="UniProtKB-UniRule"/>
</dbReference>
<keyword evidence="10" id="KW-0966">Cell projection</keyword>
<comment type="function">
    <text evidence="6">Sigma factors are initiation factors that promote the attachment of RNA polymerase to specific initiation sites and are then released. This sigma factor controls the expression of flagella-related genes.</text>
</comment>
<dbReference type="GO" id="GO:0006352">
    <property type="term" value="P:DNA-templated transcription initiation"/>
    <property type="evidence" value="ECO:0007669"/>
    <property type="project" value="UniProtKB-UniRule"/>
</dbReference>
<name>A0A0S3AJW9_9PROT</name>
<dbReference type="HAMAP" id="MF_00962">
    <property type="entry name" value="Sigma70_FliA"/>
    <property type="match status" value="1"/>
</dbReference>
<dbReference type="PIRSF" id="PIRSF000770">
    <property type="entry name" value="RNA_pol_sigma-SigE/K"/>
    <property type="match status" value="1"/>
</dbReference>
<dbReference type="Proteomes" id="UP000182882">
    <property type="component" value="Unassembled WGS sequence"/>
</dbReference>
<feature type="region of interest" description="Sigma-70 factor domain-2" evidence="6">
    <location>
        <begin position="15"/>
        <end position="87"/>
    </location>
</feature>
<dbReference type="SUPFAM" id="SSF88946">
    <property type="entry name" value="Sigma2 domain of RNA polymerase sigma factors"/>
    <property type="match status" value="1"/>
</dbReference>
<keyword evidence="13" id="KW-1185">Reference proteome</keyword>
<evidence type="ECO:0000259" key="7">
    <source>
        <dbReference type="PROSITE" id="PS00715"/>
    </source>
</evidence>
<organism evidence="11">
    <name type="scientific">Nitrosomonas ureae</name>
    <dbReference type="NCBI Taxonomy" id="44577"/>
    <lineage>
        <taxon>Bacteria</taxon>
        <taxon>Pseudomonadati</taxon>
        <taxon>Pseudomonadota</taxon>
        <taxon>Betaproteobacteria</taxon>
        <taxon>Nitrosomonadales</taxon>
        <taxon>Nitrosomonadaceae</taxon>
        <taxon>Nitrosomonas</taxon>
    </lineage>
</organism>
<dbReference type="CDD" id="cd06171">
    <property type="entry name" value="Sigma70_r4"/>
    <property type="match status" value="1"/>
</dbReference>
<dbReference type="InterPro" id="IPR014284">
    <property type="entry name" value="RNA_pol_sigma-70_dom"/>
</dbReference>
<dbReference type="GO" id="GO:0003899">
    <property type="term" value="F:DNA-directed RNA polymerase activity"/>
    <property type="evidence" value="ECO:0007669"/>
    <property type="project" value="InterPro"/>
</dbReference>
<dbReference type="OrthoDB" id="9799825at2"/>
<evidence type="ECO:0000313" key="13">
    <source>
        <dbReference type="Proteomes" id="UP000182882"/>
    </source>
</evidence>
<dbReference type="Proteomes" id="UP000181998">
    <property type="component" value="Unassembled WGS sequence"/>
</dbReference>
<reference evidence="11" key="3">
    <citation type="submission" date="2017-09" db="EMBL/GenBank/DDBJ databases">
        <authorList>
            <person name="Ehlers B."/>
            <person name="Leendertz F.H."/>
        </authorList>
    </citation>
    <scope>NUCLEOTIDE SEQUENCE [LARGE SCALE GENOMIC DNA]</scope>
    <source>
        <strain evidence="11">Nm42</strain>
    </source>
</reference>
<dbReference type="PROSITE" id="PS00715">
    <property type="entry name" value="SIGMA70_1"/>
    <property type="match status" value="1"/>
</dbReference>
<reference evidence="13" key="2">
    <citation type="submission" date="2016-10" db="EMBL/GenBank/DDBJ databases">
        <authorList>
            <person name="Varghese N."/>
            <person name="Submissions S."/>
        </authorList>
    </citation>
    <scope>NUCLEOTIDE SEQUENCE [LARGE SCALE GENOMIC DNA]</scope>
    <source>
        <strain evidence="13">Nm10</strain>
    </source>
</reference>
<dbReference type="RefSeq" id="WP_062559008.1">
    <property type="nucleotide sequence ID" value="NZ_CP013341.1"/>
</dbReference>
<feature type="region of interest" description="Sigma-70 factor domain-4" evidence="6">
    <location>
        <begin position="184"/>
        <end position="232"/>
    </location>
</feature>
<keyword evidence="2 6" id="KW-0805">Transcription regulation</keyword>
<dbReference type="PANTHER" id="PTHR30385:SF7">
    <property type="entry name" value="RNA POLYMERASE SIGMA FACTOR FLIA"/>
    <property type="match status" value="1"/>
</dbReference>
<dbReference type="PRINTS" id="PR00046">
    <property type="entry name" value="SIGMA70FCT"/>
</dbReference>
<feature type="DNA-binding region" description="H-T-H motif" evidence="6">
    <location>
        <begin position="206"/>
        <end position="225"/>
    </location>
</feature>
<evidence type="ECO:0000256" key="5">
    <source>
        <dbReference type="ARBA" id="ARBA00023163"/>
    </source>
</evidence>
<evidence type="ECO:0000313" key="12">
    <source>
        <dbReference type="Proteomes" id="UP000181998"/>
    </source>
</evidence>
<evidence type="ECO:0000256" key="1">
    <source>
        <dbReference type="ARBA" id="ARBA00022490"/>
    </source>
</evidence>
<dbReference type="PROSITE" id="PS00716">
    <property type="entry name" value="SIGMA70_2"/>
    <property type="match status" value="1"/>
</dbReference>
<dbReference type="EMBL" id="FOFX01000031">
    <property type="protein sequence ID" value="SEQ24912.1"/>
    <property type="molecule type" value="Genomic_DNA"/>
</dbReference>
<dbReference type="EMBL" id="FNLN01000020">
    <property type="protein sequence ID" value="SDU05488.1"/>
    <property type="molecule type" value="Genomic_DNA"/>
</dbReference>
<sequence>MYTATGTKAIDKDQFIAEFTPLVKRIAYHMMTRLPASVQVDDLIQVGMIGLLDAINRYEGSYGRQFESYAAQRIRGSILDELREADWLPRSIRKKMRRIEAAVNLLEQRNGCAPNELDLAKELDMSLEEYHETLQSARGAQLIYYEDFQQDDEEPFLDRLFIDSEGDPLNTLLDENFRNQLIAAIDNLPPREKQMMGMHYEQEMNLREIGEVLGVSESRVCQLHTQAIARLRSRLRNL</sequence>
<dbReference type="PANTHER" id="PTHR30385">
    <property type="entry name" value="SIGMA FACTOR F FLAGELLAR"/>
    <property type="match status" value="1"/>
</dbReference>
<evidence type="ECO:0000313" key="11">
    <source>
        <dbReference type="EMBL" id="SOD21146.1"/>
    </source>
</evidence>
<keyword evidence="1 6" id="KW-0963">Cytoplasm</keyword>
<feature type="domain" description="RNA polymerase sigma-70" evidence="7">
    <location>
        <begin position="42"/>
        <end position="55"/>
    </location>
</feature>
<dbReference type="Gene3D" id="1.20.140.160">
    <property type="match status" value="1"/>
</dbReference>
<dbReference type="Pfam" id="PF04539">
    <property type="entry name" value="Sigma70_r3"/>
    <property type="match status" value="1"/>
</dbReference>
<dbReference type="InterPro" id="IPR000943">
    <property type="entry name" value="RNA_pol_sigma70"/>
</dbReference>
<protein>
    <recommendedName>
        <fullName evidence="6">RNA polymerase sigma factor FliA</fullName>
    </recommendedName>
    <alternativeName>
        <fullName evidence="6">RNA polymerase sigma factor for flagellar operon</fullName>
    </alternativeName>
    <alternativeName>
        <fullName evidence="6">Sigma F</fullName>
    </alternativeName>
    <alternativeName>
        <fullName evidence="6">Sigma-28</fullName>
    </alternativeName>
</protein>
<keyword evidence="4 6" id="KW-0238">DNA-binding</keyword>
<dbReference type="GO" id="GO:0005737">
    <property type="term" value="C:cytoplasm"/>
    <property type="evidence" value="ECO:0007669"/>
    <property type="project" value="UniProtKB-SubCell"/>
</dbReference>
<feature type="domain" description="RNA polymerase sigma-70" evidence="8">
    <location>
        <begin position="205"/>
        <end position="231"/>
    </location>
</feature>
<proteinExistence type="inferred from homology"/>
<accession>A0A0S3AJW9</accession>
<dbReference type="GO" id="GO:0003677">
    <property type="term" value="F:DNA binding"/>
    <property type="evidence" value="ECO:0007669"/>
    <property type="project" value="UniProtKB-UniRule"/>
</dbReference>
<dbReference type="Gene3D" id="1.10.1740.10">
    <property type="match status" value="1"/>
</dbReference>
<comment type="similarity">
    <text evidence="6">Belongs to the sigma-70 factor family. FliA subfamily.</text>
</comment>
<dbReference type="EMBL" id="OCMU01000002">
    <property type="protein sequence ID" value="SOD21146.1"/>
    <property type="molecule type" value="Genomic_DNA"/>
</dbReference>
<evidence type="ECO:0000256" key="6">
    <source>
        <dbReference type="HAMAP-Rule" id="MF_00962"/>
    </source>
</evidence>
<evidence type="ECO:0000256" key="4">
    <source>
        <dbReference type="ARBA" id="ARBA00023125"/>
    </source>
</evidence>
<evidence type="ECO:0000313" key="9">
    <source>
        <dbReference type="EMBL" id="SDU05488.1"/>
    </source>
</evidence>
<feature type="region of interest" description="Sigma-70 factor domain-3" evidence="6">
    <location>
        <begin position="95"/>
        <end position="165"/>
    </location>
</feature>
<dbReference type="KEGG" id="nur:ATY38_08965"/>
<dbReference type="Pfam" id="PF04545">
    <property type="entry name" value="Sigma70_r4"/>
    <property type="match status" value="1"/>
</dbReference>
<dbReference type="Pfam" id="PF04542">
    <property type="entry name" value="Sigma70_r2"/>
    <property type="match status" value="1"/>
</dbReference>
<dbReference type="Proteomes" id="UP000219335">
    <property type="component" value="Unassembled WGS sequence"/>
</dbReference>